<reference evidence="1 4" key="2">
    <citation type="submission" date="2020-01" db="EMBL/GenBank/DDBJ databases">
        <title>Insect and environment-associated Actinomycetes.</title>
        <authorList>
            <person name="Currrie C."/>
            <person name="Chevrette M."/>
            <person name="Carlson C."/>
            <person name="Stubbendieck R."/>
            <person name="Wendt-Pienkowski E."/>
        </authorList>
    </citation>
    <scope>NUCLEOTIDE SEQUENCE [LARGE SCALE GENOMIC DNA]</scope>
    <source>
        <strain evidence="1 4">SID8386</strain>
    </source>
</reference>
<protein>
    <submittedName>
        <fullName evidence="2">Uncharacterized protein</fullName>
    </submittedName>
</protein>
<evidence type="ECO:0000313" key="1">
    <source>
        <dbReference type="EMBL" id="NEC55547.1"/>
    </source>
</evidence>
<dbReference type="OrthoDB" id="4557975at2"/>
<dbReference type="EMBL" id="FOWC01000011">
    <property type="protein sequence ID" value="SFQ36031.1"/>
    <property type="molecule type" value="Genomic_DNA"/>
</dbReference>
<dbReference type="EMBL" id="JAAGNC010000056">
    <property type="protein sequence ID" value="NEC55547.1"/>
    <property type="molecule type" value="Genomic_DNA"/>
</dbReference>
<proteinExistence type="predicted"/>
<evidence type="ECO:0000313" key="4">
    <source>
        <dbReference type="Proteomes" id="UP000470404"/>
    </source>
</evidence>
<dbReference type="RefSeq" id="WP_143132572.1">
    <property type="nucleotide sequence ID" value="NZ_FOWC01000011.1"/>
</dbReference>
<dbReference type="AlphaFoldDB" id="A0A1I5XVK5"/>
<organism evidence="2 3">
    <name type="scientific">Amycolatopsis rubida</name>
    <dbReference type="NCBI Taxonomy" id="112413"/>
    <lineage>
        <taxon>Bacteria</taxon>
        <taxon>Bacillati</taxon>
        <taxon>Actinomycetota</taxon>
        <taxon>Actinomycetes</taxon>
        <taxon>Pseudonocardiales</taxon>
        <taxon>Pseudonocardiaceae</taxon>
        <taxon>Amycolatopsis</taxon>
    </lineage>
</organism>
<accession>A0A1I5XVK5</accession>
<evidence type="ECO:0000313" key="3">
    <source>
        <dbReference type="Proteomes" id="UP000199137"/>
    </source>
</evidence>
<keyword evidence="4" id="KW-1185">Reference proteome</keyword>
<evidence type="ECO:0000313" key="2">
    <source>
        <dbReference type="EMBL" id="SFQ36031.1"/>
    </source>
</evidence>
<dbReference type="Proteomes" id="UP000470404">
    <property type="component" value="Unassembled WGS sequence"/>
</dbReference>
<name>A0A1I5XVK5_9PSEU</name>
<gene>
    <name evidence="1" type="ORF">G3I59_08015</name>
    <name evidence="2" type="ORF">SAMN05421854_11164</name>
</gene>
<dbReference type="Proteomes" id="UP000199137">
    <property type="component" value="Unassembled WGS sequence"/>
</dbReference>
<sequence>MDSVTLPRPVLHALRQASLPGVATGMLTGATRPLAFPSGFGDVLAWLWTTDSNSAVIYLAELMRQLRERHPLAKAVVPPFRFDELLTAARECLPDDFAHAELLIQYTRTALGDFYGGSAD</sequence>
<reference evidence="2 3" key="1">
    <citation type="submission" date="2016-10" db="EMBL/GenBank/DDBJ databases">
        <authorList>
            <person name="de Groot N.N."/>
        </authorList>
    </citation>
    <scope>NUCLEOTIDE SEQUENCE [LARGE SCALE GENOMIC DNA]</scope>
    <source>
        <strain evidence="2 3">DSM 44637</strain>
    </source>
</reference>